<dbReference type="PANTHER" id="PTHR43652">
    <property type="entry name" value="BASIC AMINO ACID ANTIPORTER YFCC-RELATED"/>
    <property type="match status" value="1"/>
</dbReference>
<feature type="transmembrane region" description="Helical" evidence="6">
    <location>
        <begin position="140"/>
        <end position="160"/>
    </location>
</feature>
<dbReference type="Pfam" id="PF03606">
    <property type="entry name" value="DcuC"/>
    <property type="match status" value="1"/>
</dbReference>
<feature type="transmembrane region" description="Helical" evidence="6">
    <location>
        <begin position="12"/>
        <end position="31"/>
    </location>
</feature>
<accession>A0A377GYK6</accession>
<dbReference type="EMBL" id="UGGU01000003">
    <property type="protein sequence ID" value="STO32048.1"/>
    <property type="molecule type" value="Genomic_DNA"/>
</dbReference>
<dbReference type="Proteomes" id="UP000255328">
    <property type="component" value="Unassembled WGS sequence"/>
</dbReference>
<dbReference type="OrthoDB" id="255482at2"/>
<dbReference type="NCBIfam" id="NF008611">
    <property type="entry name" value="PRK11588.1"/>
    <property type="match status" value="1"/>
</dbReference>
<feature type="transmembrane region" description="Helical" evidence="6">
    <location>
        <begin position="98"/>
        <end position="119"/>
    </location>
</feature>
<feature type="transmembrane region" description="Helical" evidence="6">
    <location>
        <begin position="200"/>
        <end position="219"/>
    </location>
</feature>
<feature type="transmembrane region" description="Helical" evidence="6">
    <location>
        <begin position="282"/>
        <end position="302"/>
    </location>
</feature>
<feature type="transmembrane region" description="Helical" evidence="6">
    <location>
        <begin position="347"/>
        <end position="367"/>
    </location>
</feature>
<feature type="transmembrane region" description="Helical" evidence="6">
    <location>
        <begin position="481"/>
        <end position="499"/>
    </location>
</feature>
<dbReference type="AlphaFoldDB" id="A0A377GYK6"/>
<evidence type="ECO:0000256" key="1">
    <source>
        <dbReference type="ARBA" id="ARBA00004651"/>
    </source>
</evidence>
<gene>
    <name evidence="7" type="ORF">NCTC10723_01513</name>
</gene>
<reference evidence="7 8" key="1">
    <citation type="submission" date="2018-06" db="EMBL/GenBank/DDBJ databases">
        <authorList>
            <consortium name="Pathogen Informatics"/>
            <person name="Doyle S."/>
        </authorList>
    </citation>
    <scope>NUCLEOTIDE SEQUENCE [LARGE SCALE GENOMIC DNA]</scope>
    <source>
        <strain evidence="7 8">NCTC10723</strain>
    </source>
</reference>
<feature type="transmembrane region" description="Helical" evidence="6">
    <location>
        <begin position="225"/>
        <end position="243"/>
    </location>
</feature>
<keyword evidence="4 6" id="KW-1133">Transmembrane helix</keyword>
<protein>
    <submittedName>
        <fullName evidence="7">C4-dicarboxylate anaerobic carrier</fullName>
    </submittedName>
</protein>
<dbReference type="PANTHER" id="PTHR43652:SF2">
    <property type="entry name" value="BASIC AMINO ACID ANTIPORTER YFCC-RELATED"/>
    <property type="match status" value="1"/>
</dbReference>
<keyword evidence="2" id="KW-1003">Cell membrane</keyword>
<feature type="transmembrane region" description="Helical" evidence="6">
    <location>
        <begin position="308"/>
        <end position="326"/>
    </location>
</feature>
<sequence length="500" mass="54367">MKKKFNIPDTYVIIFFVVIFAAILTYTVPIGKFQMEKITYTTETGVEKTRTVPIAGSFSYELNDQGEPLIKGVKFFEPGGEVGISNYIFEGITSGDKWGTAVGVIAFIIITGGAFGIILRTRAVEAGLFNLIKKTKGSEYLLLPVVFFFFSLGGAVFGMGEEAIPFAMILIPIVIGMGYDAITGIMITYISTQIGFATSWMNPFSVAIAQGVAGIPVLSAAGFRIIMWIFFTALGITFTMIYAKKVKANPQSSISYESDTYYRNEFNFSDHQDLKFEIGHKLVLLAIALGMVWIIYGVIKFGYFLPEIATQFVIMGVIAGIIGVIFRLDNMKINDIASSFRKGAEDLIGAALVVGMAKGIVLVLGGADAEIPSVLNTVLNWVAESLSGFPPAICAWVMYIFQSIFNFFVVSGSGQAALTMPIMAPLSDLVGVPRQVAVLAFQLGDGFTNLIVPTSGILIAILGIAKLDWLVWARFQIKFQAILFFFGSLFVIAAVLINLQ</sequence>
<dbReference type="GO" id="GO:0005886">
    <property type="term" value="C:plasma membrane"/>
    <property type="evidence" value="ECO:0007669"/>
    <property type="project" value="UniProtKB-SubCell"/>
</dbReference>
<evidence type="ECO:0000256" key="4">
    <source>
        <dbReference type="ARBA" id="ARBA00022989"/>
    </source>
</evidence>
<evidence type="ECO:0000256" key="5">
    <source>
        <dbReference type="ARBA" id="ARBA00023136"/>
    </source>
</evidence>
<keyword evidence="8" id="KW-1185">Reference proteome</keyword>
<evidence type="ECO:0000313" key="7">
    <source>
        <dbReference type="EMBL" id="STO32048.1"/>
    </source>
</evidence>
<evidence type="ECO:0000313" key="8">
    <source>
        <dbReference type="Proteomes" id="UP000255328"/>
    </source>
</evidence>
<evidence type="ECO:0000256" key="6">
    <source>
        <dbReference type="SAM" id="Phobius"/>
    </source>
</evidence>
<organism evidence="7 8">
    <name type="scientific">Fusobacterium necrogenes</name>
    <dbReference type="NCBI Taxonomy" id="858"/>
    <lineage>
        <taxon>Bacteria</taxon>
        <taxon>Fusobacteriati</taxon>
        <taxon>Fusobacteriota</taxon>
        <taxon>Fusobacteriia</taxon>
        <taxon>Fusobacteriales</taxon>
        <taxon>Fusobacteriaceae</taxon>
        <taxon>Fusobacterium</taxon>
    </lineage>
</organism>
<proteinExistence type="predicted"/>
<dbReference type="InterPro" id="IPR051679">
    <property type="entry name" value="DASS-Related_Transporters"/>
</dbReference>
<evidence type="ECO:0000256" key="2">
    <source>
        <dbReference type="ARBA" id="ARBA00022475"/>
    </source>
</evidence>
<comment type="subcellular location">
    <subcellularLocation>
        <location evidence="1">Cell membrane</location>
        <topology evidence="1">Multi-pass membrane protein</topology>
    </subcellularLocation>
</comment>
<keyword evidence="5 6" id="KW-0472">Membrane</keyword>
<dbReference type="RefSeq" id="WP_115270893.1">
    <property type="nucleotide sequence ID" value="NZ_UGGU01000003.1"/>
</dbReference>
<dbReference type="InterPro" id="IPR018385">
    <property type="entry name" value="C4_dicarb_anaerob_car-like"/>
</dbReference>
<feature type="transmembrane region" description="Helical" evidence="6">
    <location>
        <begin position="387"/>
        <end position="410"/>
    </location>
</feature>
<feature type="transmembrane region" description="Helical" evidence="6">
    <location>
        <begin position="166"/>
        <end position="188"/>
    </location>
</feature>
<keyword evidence="3 6" id="KW-0812">Transmembrane</keyword>
<name>A0A377GYK6_9FUSO</name>
<feature type="transmembrane region" description="Helical" evidence="6">
    <location>
        <begin position="450"/>
        <end position="469"/>
    </location>
</feature>
<evidence type="ECO:0000256" key="3">
    <source>
        <dbReference type="ARBA" id="ARBA00022692"/>
    </source>
</evidence>